<dbReference type="GO" id="GO:0015031">
    <property type="term" value="P:protein transport"/>
    <property type="evidence" value="ECO:0007669"/>
    <property type="project" value="UniProtKB-KW"/>
</dbReference>
<dbReference type="EMBL" id="CAJVPY010003905">
    <property type="protein sequence ID" value="CAG8605212.1"/>
    <property type="molecule type" value="Genomic_DNA"/>
</dbReference>
<feature type="compositionally biased region" description="Basic residues" evidence="7">
    <location>
        <begin position="658"/>
        <end position="679"/>
    </location>
</feature>
<dbReference type="GO" id="GO:0000055">
    <property type="term" value="P:ribosomal large subunit export from nucleus"/>
    <property type="evidence" value="ECO:0007669"/>
    <property type="project" value="UniProtKB-UniRule"/>
</dbReference>
<evidence type="ECO:0000313" key="11">
    <source>
        <dbReference type="EMBL" id="CAG8605212.1"/>
    </source>
</evidence>
<accession>A0A9N9GIX8</accession>
<organism evidence="11 12">
    <name type="scientific">Dentiscutata erythropus</name>
    <dbReference type="NCBI Taxonomy" id="1348616"/>
    <lineage>
        <taxon>Eukaryota</taxon>
        <taxon>Fungi</taxon>
        <taxon>Fungi incertae sedis</taxon>
        <taxon>Mucoromycota</taxon>
        <taxon>Glomeromycotina</taxon>
        <taxon>Glomeromycetes</taxon>
        <taxon>Diversisporales</taxon>
        <taxon>Gigasporaceae</taxon>
        <taxon>Dentiscutata</taxon>
    </lineage>
</organism>
<sequence length="699" mass="80455">MGKRERSALLPSNLPQLQNLIKRDPISYKEDFLQQYRHYESQLTILQLKPDEEAEEFGNLVTFISQVAQCYPQEINKFPQQLIKLLSEHYQNLNPNLRKTMVQSLILLRNKEIIPSITLLSLFYTLFRVHDKQLRDLLYSHIISDIKNTNAKHKNNKLNKTLQNFMYTILQNTTDSTNVVAAKKSLDACIELYKKGIWNDSKTVNIISEACFHSATKIKVTAIQFFLGSRFGEKLLSSLQKSSNNDRFEVKLMTMNLISRIIGAHKLILLSFYTYLLKYLKPHQRDVTMILVVVAQSCHELVPPDALEPVIKAIANNFVTDHCAGEVMAAGLNAIREICVRQPLAIDSTLLQDLTEYKSDRDKGVMMAAKSLIGLFREINPEMLKRKDRGKIASMNMKDFKPLQYGKVRTTEQIEGIELLEEYKKQQMQEGTVENEEDEWVGWEVASNSSSNNGDWIDVSDDENKDNIDDKDDENKDNIDDKDDDDENESVIDDKNDDDEIESDIDDEVESDINDKNEDDNDDDGNEVDKDEDKERENEGKNEDKGYEGETTKDIKISSLATTRLLTPADFFKLNELKMKHKVKQLMEGGKRKSDAIQHNEPSDIVDVNFITGPRKKAKQDYEERIESIKAGREGREKFGGHKKGKKTEGTSTTNKEKARHKAFMMVIHKKNAITKKRMSLRDRQIQLTKRGNFKKKKK</sequence>
<proteinExistence type="inferred from homology"/>
<dbReference type="Proteomes" id="UP000789405">
    <property type="component" value="Unassembled WGS sequence"/>
</dbReference>
<evidence type="ECO:0000256" key="7">
    <source>
        <dbReference type="SAM" id="MobiDB-lite"/>
    </source>
</evidence>
<dbReference type="PANTHER" id="PTHR12730:SF0">
    <property type="entry name" value="PROTEIN SDA1 HOMOLOG"/>
    <property type="match status" value="1"/>
</dbReference>
<evidence type="ECO:0000259" key="8">
    <source>
        <dbReference type="Pfam" id="PF05285"/>
    </source>
</evidence>
<evidence type="ECO:0000256" key="5">
    <source>
        <dbReference type="ARBA" id="ARBA00023242"/>
    </source>
</evidence>
<reference evidence="11" key="1">
    <citation type="submission" date="2021-06" db="EMBL/GenBank/DDBJ databases">
        <authorList>
            <person name="Kallberg Y."/>
            <person name="Tangrot J."/>
            <person name="Rosling A."/>
        </authorList>
    </citation>
    <scope>NUCLEOTIDE SEQUENCE</scope>
    <source>
        <strain evidence="11">MA453B</strain>
    </source>
</reference>
<evidence type="ECO:0000256" key="1">
    <source>
        <dbReference type="ARBA" id="ARBA00005783"/>
    </source>
</evidence>
<dbReference type="Pfam" id="PF05285">
    <property type="entry name" value="SDA1_dom"/>
    <property type="match status" value="1"/>
</dbReference>
<evidence type="ECO:0000256" key="3">
    <source>
        <dbReference type="ARBA" id="ARBA00022517"/>
    </source>
</evidence>
<evidence type="ECO:0000256" key="6">
    <source>
        <dbReference type="RuleBase" id="RU365057"/>
    </source>
</evidence>
<comment type="subcellular location">
    <subcellularLocation>
        <location evidence="6">Nucleus</location>
        <location evidence="6">Nucleolus</location>
    </subcellularLocation>
</comment>
<keyword evidence="3 6" id="KW-0690">Ribosome biogenesis</keyword>
<dbReference type="InterPro" id="IPR027312">
    <property type="entry name" value="Sda1"/>
</dbReference>
<feature type="compositionally biased region" description="Basic and acidic residues" evidence="7">
    <location>
        <begin position="619"/>
        <end position="640"/>
    </location>
</feature>
<feature type="compositionally biased region" description="Acidic residues" evidence="7">
    <location>
        <begin position="480"/>
        <end position="526"/>
    </location>
</feature>
<dbReference type="OrthoDB" id="2196187at2759"/>
<feature type="domain" description="SDA1 middle" evidence="8">
    <location>
        <begin position="494"/>
        <end position="632"/>
    </location>
</feature>
<dbReference type="SUPFAM" id="SSF48371">
    <property type="entry name" value="ARM repeat"/>
    <property type="match status" value="1"/>
</dbReference>
<feature type="domain" description="SDA1 C-terminal" evidence="10">
    <location>
        <begin position="652"/>
        <end position="698"/>
    </location>
</feature>
<dbReference type="GO" id="GO:0042273">
    <property type="term" value="P:ribosomal large subunit biogenesis"/>
    <property type="evidence" value="ECO:0007669"/>
    <property type="project" value="UniProtKB-UniRule"/>
</dbReference>
<dbReference type="GO" id="GO:0005730">
    <property type="term" value="C:nucleolus"/>
    <property type="evidence" value="ECO:0007669"/>
    <property type="project" value="UniProtKB-SubCell"/>
</dbReference>
<dbReference type="InterPro" id="IPR048292">
    <property type="entry name" value="SDA1_C"/>
</dbReference>
<name>A0A9N9GIX8_9GLOM</name>
<gene>
    <name evidence="11" type="ORF">DERYTH_LOCUS7853</name>
</gene>
<evidence type="ECO:0000259" key="9">
    <source>
        <dbReference type="Pfam" id="PF08158"/>
    </source>
</evidence>
<comment type="similarity">
    <text evidence="1 6">Belongs to the SDA1 family.</text>
</comment>
<dbReference type="InterPro" id="IPR012977">
    <property type="entry name" value="SDA1_N"/>
</dbReference>
<comment type="caution">
    <text evidence="11">The sequence shown here is derived from an EMBL/GenBank/DDBJ whole genome shotgun (WGS) entry which is preliminary data.</text>
</comment>
<dbReference type="Pfam" id="PF21638">
    <property type="entry name" value="SDA1_C"/>
    <property type="match status" value="1"/>
</dbReference>
<evidence type="ECO:0000259" key="10">
    <source>
        <dbReference type="Pfam" id="PF21638"/>
    </source>
</evidence>
<keyword evidence="12" id="KW-1185">Reference proteome</keyword>
<feature type="region of interest" description="Disordered" evidence="7">
    <location>
        <begin position="616"/>
        <end position="699"/>
    </location>
</feature>
<dbReference type="InterPro" id="IPR016024">
    <property type="entry name" value="ARM-type_fold"/>
</dbReference>
<protein>
    <recommendedName>
        <fullName evidence="6">Protein SDA1</fullName>
    </recommendedName>
</protein>
<dbReference type="InterPro" id="IPR007949">
    <property type="entry name" value="SDA1_MD"/>
</dbReference>
<dbReference type="AlphaFoldDB" id="A0A9N9GIX8"/>
<feature type="domain" description="SDA1 N-terminal" evidence="9">
    <location>
        <begin position="63"/>
        <end position="229"/>
    </location>
</feature>
<feature type="compositionally biased region" description="Basic and acidic residues" evidence="7">
    <location>
        <begin position="465"/>
        <end position="479"/>
    </location>
</feature>
<evidence type="ECO:0000256" key="2">
    <source>
        <dbReference type="ARBA" id="ARBA00022448"/>
    </source>
</evidence>
<dbReference type="PANTHER" id="PTHR12730">
    <property type="entry name" value="HSDA/SDA1-RELATED"/>
    <property type="match status" value="1"/>
</dbReference>
<dbReference type="Pfam" id="PF08158">
    <property type="entry name" value="SDA1_HEAT"/>
    <property type="match status" value="2"/>
</dbReference>
<feature type="region of interest" description="Disordered" evidence="7">
    <location>
        <begin position="445"/>
        <end position="554"/>
    </location>
</feature>
<evidence type="ECO:0000313" key="12">
    <source>
        <dbReference type="Proteomes" id="UP000789405"/>
    </source>
</evidence>
<keyword evidence="5 6" id="KW-0539">Nucleus</keyword>
<feature type="compositionally biased region" description="Basic and acidic residues" evidence="7">
    <location>
        <begin position="527"/>
        <end position="554"/>
    </location>
</feature>
<keyword evidence="4 6" id="KW-0653">Protein transport</keyword>
<feature type="domain" description="SDA1 N-terminal" evidence="9">
    <location>
        <begin position="231"/>
        <end position="360"/>
    </location>
</feature>
<evidence type="ECO:0000256" key="4">
    <source>
        <dbReference type="ARBA" id="ARBA00022927"/>
    </source>
</evidence>
<keyword evidence="2 6" id="KW-0813">Transport</keyword>
<comment type="function">
    <text evidence="6">Required for 60S pre-ribosomal subunits export to the cytoplasm.</text>
</comment>